<dbReference type="Pfam" id="PF02659">
    <property type="entry name" value="Mntp"/>
    <property type="match status" value="1"/>
</dbReference>
<dbReference type="HAMAP" id="MF_01521">
    <property type="entry name" value="MntP_pump"/>
    <property type="match status" value="1"/>
</dbReference>
<evidence type="ECO:0000313" key="10">
    <source>
        <dbReference type="Proteomes" id="UP000075578"/>
    </source>
</evidence>
<evidence type="ECO:0000256" key="2">
    <source>
        <dbReference type="ARBA" id="ARBA00022475"/>
    </source>
</evidence>
<evidence type="ECO:0000256" key="7">
    <source>
        <dbReference type="ARBA" id="ARBA00023211"/>
    </source>
</evidence>
<reference evidence="9 10" key="1">
    <citation type="journal article" date="2016" name="ISME J.">
        <title>Chasing the elusive Euryarchaeota class WSA2: genomes reveal a uniquely fastidious methyl-reducing methanogen.</title>
        <authorList>
            <person name="Nobu M.K."/>
            <person name="Narihiro T."/>
            <person name="Kuroda K."/>
            <person name="Mei R."/>
            <person name="Liu W.T."/>
        </authorList>
    </citation>
    <scope>NUCLEOTIDE SEQUENCE [LARGE SCALE GENOMIC DNA]</scope>
    <source>
        <strain evidence="9">U1lsi0528_Bin089</strain>
    </source>
</reference>
<dbReference type="EMBL" id="LNGD01000017">
    <property type="protein sequence ID" value="KYC53149.1"/>
    <property type="molecule type" value="Genomic_DNA"/>
</dbReference>
<keyword evidence="4 8" id="KW-1133">Transmembrane helix</keyword>
<dbReference type="InterPro" id="IPR003810">
    <property type="entry name" value="Mntp/YtaF"/>
</dbReference>
<dbReference type="PANTHER" id="PTHR35529">
    <property type="entry name" value="MANGANESE EFFLUX PUMP MNTP-RELATED"/>
    <property type="match status" value="1"/>
</dbReference>
<feature type="transmembrane region" description="Helical" evidence="8">
    <location>
        <begin position="164"/>
        <end position="181"/>
    </location>
</feature>
<evidence type="ECO:0000256" key="4">
    <source>
        <dbReference type="ARBA" id="ARBA00022989"/>
    </source>
</evidence>
<keyword evidence="7 8" id="KW-0464">Manganese</keyword>
<comment type="subcellular location">
    <subcellularLocation>
        <location evidence="8">Cell membrane</location>
        <topology evidence="8">Multi-pass membrane protein</topology>
    </subcellularLocation>
</comment>
<evidence type="ECO:0000256" key="5">
    <source>
        <dbReference type="ARBA" id="ARBA00023065"/>
    </source>
</evidence>
<keyword evidence="2 8" id="KW-1003">Cell membrane</keyword>
<accession>A0A150J7E0</accession>
<dbReference type="PANTHER" id="PTHR35529:SF1">
    <property type="entry name" value="MANGANESE EFFLUX PUMP MNTP-RELATED"/>
    <property type="match status" value="1"/>
</dbReference>
<feature type="transmembrane region" description="Helical" evidence="8">
    <location>
        <begin position="37"/>
        <end position="56"/>
    </location>
</feature>
<feature type="transmembrane region" description="Helical" evidence="8">
    <location>
        <begin position="134"/>
        <end position="152"/>
    </location>
</feature>
<keyword evidence="5 8" id="KW-0406">Ion transport</keyword>
<keyword evidence="1 8" id="KW-0813">Transport</keyword>
<dbReference type="Proteomes" id="UP000075578">
    <property type="component" value="Unassembled WGS sequence"/>
</dbReference>
<evidence type="ECO:0000256" key="3">
    <source>
        <dbReference type="ARBA" id="ARBA00022692"/>
    </source>
</evidence>
<feature type="transmembrane region" description="Helical" evidence="8">
    <location>
        <begin position="68"/>
        <end position="86"/>
    </location>
</feature>
<dbReference type="GO" id="GO:0005886">
    <property type="term" value="C:plasma membrane"/>
    <property type="evidence" value="ECO:0007669"/>
    <property type="project" value="UniProtKB-SubCell"/>
</dbReference>
<comment type="caution">
    <text evidence="9">The sequence shown here is derived from an EMBL/GenBank/DDBJ whole genome shotgun (WGS) entry which is preliminary data.</text>
</comment>
<proteinExistence type="inferred from homology"/>
<name>A0A150J7E0_9EURY</name>
<gene>
    <name evidence="8" type="primary">mntP</name>
    <name evidence="9" type="ORF">AMQ74_00481</name>
</gene>
<sequence>MELISVILIAIGLSMDALAVSVTSGIIIKNPKISDALKISASFGIFQAIMPLIGWISGIKISNFISSFDHWIAFLILVFLGFKIIYETLMSDSKKETFNPLDFQVLMLLSIATSIDALAVGLSFAFLEMDIMGPFLIIGFVTFMICFIGFFIGDKFGHFFENKIKMVGGVILIIIGFRILIEHIFY</sequence>
<evidence type="ECO:0000313" key="9">
    <source>
        <dbReference type="EMBL" id="KYC53149.1"/>
    </source>
</evidence>
<comment type="function">
    <text evidence="8">Probably functions as a manganese efflux pump.</text>
</comment>
<protein>
    <recommendedName>
        <fullName evidence="8">Putative manganese efflux pump MntP</fullName>
    </recommendedName>
</protein>
<comment type="similarity">
    <text evidence="8">Belongs to the MntP (TC 9.B.29) family.</text>
</comment>
<dbReference type="AlphaFoldDB" id="A0A150J7E0"/>
<feature type="transmembrane region" description="Helical" evidence="8">
    <location>
        <begin position="106"/>
        <end position="127"/>
    </location>
</feature>
<dbReference type="InterPro" id="IPR022929">
    <property type="entry name" value="Put_MntP"/>
</dbReference>
<dbReference type="GO" id="GO:0005384">
    <property type="term" value="F:manganese ion transmembrane transporter activity"/>
    <property type="evidence" value="ECO:0007669"/>
    <property type="project" value="UniProtKB-UniRule"/>
</dbReference>
<evidence type="ECO:0000256" key="8">
    <source>
        <dbReference type="HAMAP-Rule" id="MF_01521"/>
    </source>
</evidence>
<keyword evidence="6 8" id="KW-0472">Membrane</keyword>
<evidence type="ECO:0000256" key="6">
    <source>
        <dbReference type="ARBA" id="ARBA00023136"/>
    </source>
</evidence>
<evidence type="ECO:0000256" key="1">
    <source>
        <dbReference type="ARBA" id="ARBA00022448"/>
    </source>
</evidence>
<organism evidence="9 10">
    <name type="scientific">Candidatus Methanofastidiosum methylothiophilum</name>
    <dbReference type="NCBI Taxonomy" id="1705564"/>
    <lineage>
        <taxon>Archaea</taxon>
        <taxon>Methanobacteriati</taxon>
        <taxon>Methanobacteriota</taxon>
        <taxon>Stenosarchaea group</taxon>
        <taxon>Candidatus Methanofastidiosia</taxon>
        <taxon>Candidatus Methanofastidiosales</taxon>
        <taxon>Candidatus Methanofastidiosaceae</taxon>
        <taxon>Candidatus Methanofastidiosum</taxon>
    </lineage>
</organism>
<keyword evidence="3 8" id="KW-0812">Transmembrane</keyword>